<dbReference type="OrthoDB" id="9800958at2"/>
<dbReference type="Gene3D" id="3.40.1390.10">
    <property type="entry name" value="MurE/MurF, N-terminal domain"/>
    <property type="match status" value="1"/>
</dbReference>
<evidence type="ECO:0000256" key="9">
    <source>
        <dbReference type="ARBA" id="ARBA00072883"/>
    </source>
</evidence>
<dbReference type="GO" id="GO:0000287">
    <property type="term" value="F:magnesium ion binding"/>
    <property type="evidence" value="ECO:0007669"/>
    <property type="project" value="UniProtKB-UniRule"/>
</dbReference>
<dbReference type="SUPFAM" id="SSF53244">
    <property type="entry name" value="MurD-like peptide ligases, peptide-binding domain"/>
    <property type="match status" value="1"/>
</dbReference>
<dbReference type="UniPathway" id="UPA00219"/>
<evidence type="ECO:0000256" key="14">
    <source>
        <dbReference type="RuleBase" id="RU004135"/>
    </source>
</evidence>
<comment type="cofactor">
    <cofactor evidence="13">
        <name>Mg(2+)</name>
        <dbReference type="ChEBI" id="CHEBI:18420"/>
    </cofactor>
</comment>
<dbReference type="GO" id="GO:0009252">
    <property type="term" value="P:peptidoglycan biosynthetic process"/>
    <property type="evidence" value="ECO:0007669"/>
    <property type="project" value="UniProtKB-UniRule"/>
</dbReference>
<dbReference type="AlphaFoldDB" id="A0A3N9THI7"/>
<evidence type="ECO:0000256" key="7">
    <source>
        <dbReference type="ARBA" id="ARBA00050251"/>
    </source>
</evidence>
<keyword evidence="13" id="KW-0460">Magnesium</keyword>
<evidence type="ECO:0000256" key="8">
    <source>
        <dbReference type="ARBA" id="ARBA00066633"/>
    </source>
</evidence>
<comment type="caution">
    <text evidence="18">The sequence shown here is derived from an EMBL/GenBank/DDBJ whole genome shotgun (WGS) entry which is preliminary data.</text>
</comment>
<feature type="domain" description="Mur ligase C-terminal" evidence="16">
    <location>
        <begin position="343"/>
        <end position="469"/>
    </location>
</feature>
<dbReference type="Gene3D" id="3.90.190.20">
    <property type="entry name" value="Mur ligase, C-terminal domain"/>
    <property type="match status" value="1"/>
</dbReference>
<dbReference type="InterPro" id="IPR036615">
    <property type="entry name" value="Mur_ligase_C_dom_sf"/>
</dbReference>
<dbReference type="InterPro" id="IPR004101">
    <property type="entry name" value="Mur_ligase_C"/>
</dbReference>
<evidence type="ECO:0000256" key="2">
    <source>
        <dbReference type="ARBA" id="ARBA00022618"/>
    </source>
</evidence>
<comment type="pathway">
    <text evidence="13 14">Cell wall biogenesis; peptidoglycan biosynthesis.</text>
</comment>
<comment type="function">
    <text evidence="13">Catalyzes the addition of meso-diaminopimelic acid to the nucleotide precursor UDP-N-acetylmuramoyl-L-alanyl-D-glutamate (UMAG) in the biosynthesis of bacterial cell-wall peptidoglycan.</text>
</comment>
<dbReference type="GO" id="GO:0005524">
    <property type="term" value="F:ATP binding"/>
    <property type="evidence" value="ECO:0007669"/>
    <property type="project" value="UniProtKB-UniRule"/>
</dbReference>
<dbReference type="PANTHER" id="PTHR23135:SF4">
    <property type="entry name" value="UDP-N-ACETYLMURAMOYL-L-ALANYL-D-GLUTAMATE--2,6-DIAMINOPIMELATE LIGASE MURE HOMOLOG, CHLOROPLASTIC"/>
    <property type="match status" value="1"/>
</dbReference>
<dbReference type="InterPro" id="IPR013221">
    <property type="entry name" value="Mur_ligase_cen"/>
</dbReference>
<accession>A0A3N9THI7</accession>
<dbReference type="Pfam" id="PF01225">
    <property type="entry name" value="Mur_ligase"/>
    <property type="match status" value="1"/>
</dbReference>
<evidence type="ECO:0000313" key="18">
    <source>
        <dbReference type="EMBL" id="RQW62965.1"/>
    </source>
</evidence>
<comment type="similarity">
    <text evidence="1 13">Belongs to the MurCDEF family. MurE subfamily.</text>
</comment>
<feature type="binding site" evidence="13">
    <location>
        <begin position="416"/>
        <end position="419"/>
    </location>
    <ligand>
        <name>meso-2,6-diaminopimelate</name>
        <dbReference type="ChEBI" id="CHEBI:57791"/>
    </ligand>
</feature>
<dbReference type="RefSeq" id="WP_124937365.1">
    <property type="nucleotide sequence ID" value="NZ_RJVQ01000004.1"/>
</dbReference>
<dbReference type="HAMAP" id="MF_00208">
    <property type="entry name" value="MurE"/>
    <property type="match status" value="1"/>
</dbReference>
<keyword evidence="13 18" id="KW-0436">Ligase</keyword>
<evidence type="ECO:0000259" key="15">
    <source>
        <dbReference type="Pfam" id="PF01225"/>
    </source>
</evidence>
<keyword evidence="2 13" id="KW-0132">Cell division</keyword>
<comment type="catalytic activity">
    <reaction evidence="7 13">
        <text>UDP-N-acetyl-alpha-D-muramoyl-L-alanyl-D-glutamate + meso-2,6-diaminopimelate + ATP = UDP-N-acetyl-alpha-D-muramoyl-L-alanyl-gamma-D-glutamyl-meso-2,6-diaminopimelate + ADP + phosphate + H(+)</text>
        <dbReference type="Rhea" id="RHEA:23676"/>
        <dbReference type="ChEBI" id="CHEBI:15378"/>
        <dbReference type="ChEBI" id="CHEBI:30616"/>
        <dbReference type="ChEBI" id="CHEBI:43474"/>
        <dbReference type="ChEBI" id="CHEBI:57791"/>
        <dbReference type="ChEBI" id="CHEBI:83900"/>
        <dbReference type="ChEBI" id="CHEBI:83905"/>
        <dbReference type="ChEBI" id="CHEBI:456216"/>
        <dbReference type="EC" id="6.3.2.13"/>
    </reaction>
</comment>
<dbReference type="EMBL" id="RJVQ01000004">
    <property type="protein sequence ID" value="RQW62965.1"/>
    <property type="molecule type" value="Genomic_DNA"/>
</dbReference>
<evidence type="ECO:0000256" key="12">
    <source>
        <dbReference type="ARBA" id="ARBA00081560"/>
    </source>
</evidence>
<dbReference type="PANTHER" id="PTHR23135">
    <property type="entry name" value="MUR LIGASE FAMILY MEMBER"/>
    <property type="match status" value="1"/>
</dbReference>
<evidence type="ECO:0000256" key="6">
    <source>
        <dbReference type="ARBA" id="ARBA00023316"/>
    </source>
</evidence>
<evidence type="ECO:0000313" key="19">
    <source>
        <dbReference type="Proteomes" id="UP000281112"/>
    </source>
</evidence>
<keyword evidence="13" id="KW-0547">Nucleotide-binding</keyword>
<evidence type="ECO:0000256" key="11">
    <source>
        <dbReference type="ARBA" id="ARBA00076158"/>
    </source>
</evidence>
<evidence type="ECO:0000256" key="1">
    <source>
        <dbReference type="ARBA" id="ARBA00005898"/>
    </source>
</evidence>
<evidence type="ECO:0000256" key="3">
    <source>
        <dbReference type="ARBA" id="ARBA00022960"/>
    </source>
</evidence>
<evidence type="ECO:0000256" key="4">
    <source>
        <dbReference type="ARBA" id="ARBA00022984"/>
    </source>
</evidence>
<feature type="binding site" evidence="13">
    <location>
        <position position="34"/>
    </location>
    <ligand>
        <name>UDP-N-acetyl-alpha-D-muramoyl-L-alanyl-D-glutamate</name>
        <dbReference type="ChEBI" id="CHEBI:83900"/>
    </ligand>
</feature>
<evidence type="ECO:0000256" key="10">
    <source>
        <dbReference type="ARBA" id="ARBA00075482"/>
    </source>
</evidence>
<dbReference type="SUPFAM" id="SSF53623">
    <property type="entry name" value="MurD-like peptide ligases, catalytic domain"/>
    <property type="match status" value="1"/>
</dbReference>
<dbReference type="NCBIfam" id="NF001123">
    <property type="entry name" value="PRK00139.1-1"/>
    <property type="match status" value="1"/>
</dbReference>
<dbReference type="SUPFAM" id="SSF63418">
    <property type="entry name" value="MurE/MurF N-terminal domain"/>
    <property type="match status" value="1"/>
</dbReference>
<evidence type="ECO:0000259" key="16">
    <source>
        <dbReference type="Pfam" id="PF02875"/>
    </source>
</evidence>
<comment type="caution">
    <text evidence="13">Lacks conserved residue(s) required for the propagation of feature annotation.</text>
</comment>
<feature type="binding site" evidence="13">
    <location>
        <position position="471"/>
    </location>
    <ligand>
        <name>meso-2,6-diaminopimelate</name>
        <dbReference type="ChEBI" id="CHEBI:57791"/>
    </ligand>
</feature>
<keyword evidence="13" id="KW-0067">ATP-binding</keyword>
<dbReference type="InterPro" id="IPR000713">
    <property type="entry name" value="Mur_ligase_N"/>
</dbReference>
<keyword evidence="6 13" id="KW-0961">Cell wall biogenesis/degradation</keyword>
<gene>
    <name evidence="13" type="primary">murE</name>
    <name evidence="18" type="ORF">EES38_11650</name>
</gene>
<dbReference type="Pfam" id="PF08245">
    <property type="entry name" value="Mur_ligase_M"/>
    <property type="match status" value="1"/>
</dbReference>
<feature type="binding site" evidence="13">
    <location>
        <position position="188"/>
    </location>
    <ligand>
        <name>UDP-N-acetyl-alpha-D-muramoyl-L-alanyl-D-glutamate</name>
        <dbReference type="ChEBI" id="CHEBI:83900"/>
    </ligand>
</feature>
<feature type="short sequence motif" description="Meso-diaminopimelate recognition motif" evidence="13">
    <location>
        <begin position="416"/>
        <end position="419"/>
    </location>
</feature>
<dbReference type="GO" id="GO:0051301">
    <property type="term" value="P:cell division"/>
    <property type="evidence" value="ECO:0007669"/>
    <property type="project" value="UniProtKB-KW"/>
</dbReference>
<dbReference type="Proteomes" id="UP000281112">
    <property type="component" value="Unassembled WGS sequence"/>
</dbReference>
<feature type="binding site" evidence="13">
    <location>
        <position position="196"/>
    </location>
    <ligand>
        <name>UDP-N-acetyl-alpha-D-muramoyl-L-alanyl-D-glutamate</name>
        <dbReference type="ChEBI" id="CHEBI:83900"/>
    </ligand>
</feature>
<keyword evidence="4 13" id="KW-0573">Peptidoglycan synthesis</keyword>
<dbReference type="InterPro" id="IPR005761">
    <property type="entry name" value="UDP-N-AcMur-Glu-dNH2Pim_ligase"/>
</dbReference>
<evidence type="ECO:0000259" key="17">
    <source>
        <dbReference type="Pfam" id="PF08245"/>
    </source>
</evidence>
<keyword evidence="13" id="KW-0963">Cytoplasm</keyword>
<protein>
    <recommendedName>
        <fullName evidence="9 13">UDP-N-acetylmuramoyl-L-alanyl-D-glutamate--2,6-diaminopimelate ligase</fullName>
        <ecNumber evidence="8 13">6.3.2.13</ecNumber>
    </recommendedName>
    <alternativeName>
        <fullName evidence="10 13">Meso-A2pm-adding enzyme</fullName>
    </alternativeName>
    <alternativeName>
        <fullName evidence="11 13">Meso-diaminopimelate-adding enzyme</fullName>
    </alternativeName>
    <alternativeName>
        <fullName evidence="12 13">UDP-MurNAc-L-Ala-D-Glu:meso-diaminopimelate ligase</fullName>
    </alternativeName>
    <alternativeName>
        <fullName evidence="13">UDP-MurNAc-tripeptide synthetase</fullName>
    </alternativeName>
    <alternativeName>
        <fullName evidence="13">UDP-N-acetylmuramyl-tripeptide synthetase</fullName>
    </alternativeName>
</protein>
<feature type="modified residue" description="N6-carboxylysine" evidence="13">
    <location>
        <position position="228"/>
    </location>
</feature>
<feature type="domain" description="Mur ligase N-terminal catalytic" evidence="15">
    <location>
        <begin position="27"/>
        <end position="104"/>
    </location>
</feature>
<dbReference type="InterPro" id="IPR035911">
    <property type="entry name" value="MurE/MurF_N"/>
</dbReference>
<dbReference type="FunFam" id="3.90.190.20:FF:000006">
    <property type="entry name" value="UDP-N-acetylmuramoyl-L-alanyl-D-glutamate--2,6-diaminopimelate ligase"/>
    <property type="match status" value="1"/>
</dbReference>
<keyword evidence="3 13" id="KW-0133">Cell shape</keyword>
<name>A0A3N9THI7_9VIBR</name>
<feature type="binding site" evidence="13">
    <location>
        <position position="160"/>
    </location>
    <ligand>
        <name>UDP-N-acetyl-alpha-D-muramoyl-L-alanyl-D-glutamate</name>
        <dbReference type="ChEBI" id="CHEBI:83900"/>
    </ligand>
</feature>
<keyword evidence="19" id="KW-1185">Reference proteome</keyword>
<dbReference type="GO" id="GO:0008360">
    <property type="term" value="P:regulation of cell shape"/>
    <property type="evidence" value="ECO:0007669"/>
    <property type="project" value="UniProtKB-KW"/>
</dbReference>
<dbReference type="NCBIfam" id="TIGR01085">
    <property type="entry name" value="murE"/>
    <property type="match status" value="1"/>
</dbReference>
<sequence length="497" mass="53914">MNVGVSLAELVSPWLTLDDAGVNGKVVSSLKIDSRTVGKDDTFIAIHGHSVDGRQFISSAVRQGANLVLSQADDATLHGMIDYIEGVPVIAFWRLNDVLSELAIRLYPLNDLSIIGVTGTNGKTTISQLIAQWLELLQHKTSVMGTTGNGFLNELIAAKNTTGSPIDIAATLFRHRSLGAEFASIEVSSHGLAQGRVKAIPFKAGVFTNLSRDHLDYHGTMEEYALAKKSLFTEHHCDHAIINIDDSVGASWLTSLPSSAISVSLHPSEEADKPSLWANQISYTTEGIDISFDGLWGEGLLTAPLIGEFNASNLLLSMATLLALGFNKQDLINTSHLLQPVLGRMELFTQQGKAKVVVDYAHTPDALDKALSALKVHCDGKLWVIFGCGGDRDTGKRPMMAQIAERLADNVIFSDDNPRTETPELIVQDMLAGLKQPENVQIIHSRFSALEFALSHSSADDIILMAGKGHEDYQVIGLETIHYSDRETAQTLLEAKQ</sequence>
<feature type="binding site" evidence="13">
    <location>
        <position position="467"/>
    </location>
    <ligand>
        <name>meso-2,6-diaminopimelate</name>
        <dbReference type="ChEBI" id="CHEBI:57791"/>
    </ligand>
</feature>
<dbReference type="InterPro" id="IPR036565">
    <property type="entry name" value="Mur-like_cat_sf"/>
</dbReference>
<evidence type="ECO:0000256" key="13">
    <source>
        <dbReference type="HAMAP-Rule" id="MF_00208"/>
    </source>
</evidence>
<comment type="subcellular location">
    <subcellularLocation>
        <location evidence="13 14">Cytoplasm</location>
    </subcellularLocation>
</comment>
<dbReference type="GO" id="GO:0071555">
    <property type="term" value="P:cell wall organization"/>
    <property type="evidence" value="ECO:0007669"/>
    <property type="project" value="UniProtKB-KW"/>
</dbReference>
<feature type="binding site" evidence="13">
    <location>
        <begin position="161"/>
        <end position="162"/>
    </location>
    <ligand>
        <name>UDP-N-acetyl-alpha-D-muramoyl-L-alanyl-D-glutamate</name>
        <dbReference type="ChEBI" id="CHEBI:83900"/>
    </ligand>
</feature>
<dbReference type="Gene3D" id="3.40.1190.10">
    <property type="entry name" value="Mur-like, catalytic domain"/>
    <property type="match status" value="1"/>
</dbReference>
<keyword evidence="5 13" id="KW-0131">Cell cycle</keyword>
<dbReference type="NCBIfam" id="NF001126">
    <property type="entry name" value="PRK00139.1-4"/>
    <property type="match status" value="1"/>
</dbReference>
<dbReference type="EC" id="6.3.2.13" evidence="8 13"/>
<proteinExistence type="inferred from homology"/>
<organism evidence="18 19">
    <name type="scientific">Vibrio viridaestus</name>
    <dbReference type="NCBI Taxonomy" id="2487322"/>
    <lineage>
        <taxon>Bacteria</taxon>
        <taxon>Pseudomonadati</taxon>
        <taxon>Pseudomonadota</taxon>
        <taxon>Gammaproteobacteria</taxon>
        <taxon>Vibrionales</taxon>
        <taxon>Vibrionaceae</taxon>
        <taxon>Vibrio</taxon>
    </lineage>
</organism>
<feature type="binding site" evidence="13">
    <location>
        <position position="194"/>
    </location>
    <ligand>
        <name>UDP-N-acetyl-alpha-D-muramoyl-L-alanyl-D-glutamate</name>
        <dbReference type="ChEBI" id="CHEBI:83900"/>
    </ligand>
</feature>
<comment type="PTM">
    <text evidence="13">Carboxylation is probably crucial for Mg(2+) binding and, consequently, for the gamma-phosphate positioning of ATP.</text>
</comment>
<feature type="domain" description="Mur ligase central" evidence="17">
    <location>
        <begin position="117"/>
        <end position="320"/>
    </location>
</feature>
<evidence type="ECO:0000256" key="5">
    <source>
        <dbReference type="ARBA" id="ARBA00023306"/>
    </source>
</evidence>
<feature type="binding site" evidence="13">
    <location>
        <position position="392"/>
    </location>
    <ligand>
        <name>meso-2,6-diaminopimelate</name>
        <dbReference type="ChEBI" id="CHEBI:57791"/>
    </ligand>
</feature>
<feature type="binding site" evidence="13">
    <location>
        <begin position="119"/>
        <end position="125"/>
    </location>
    <ligand>
        <name>ATP</name>
        <dbReference type="ChEBI" id="CHEBI:30616"/>
    </ligand>
</feature>
<dbReference type="Pfam" id="PF02875">
    <property type="entry name" value="Mur_ligase_C"/>
    <property type="match status" value="1"/>
</dbReference>
<dbReference type="GO" id="GO:0005737">
    <property type="term" value="C:cytoplasm"/>
    <property type="evidence" value="ECO:0007669"/>
    <property type="project" value="UniProtKB-SubCell"/>
</dbReference>
<reference evidence="18 19" key="1">
    <citation type="submission" date="2018-11" db="EMBL/GenBank/DDBJ databases">
        <title>Vibrio LJC006 sp. nov., isolated from seawater during the bloom of the enteromorpha.</title>
        <authorList>
            <person name="Liang J."/>
        </authorList>
    </citation>
    <scope>NUCLEOTIDE SEQUENCE [LARGE SCALE GENOMIC DNA]</scope>
    <source>
        <strain evidence="18 19">LJC006</strain>
    </source>
</reference>
<dbReference type="GO" id="GO:0008765">
    <property type="term" value="F:UDP-N-acetylmuramoylalanyl-D-glutamate-2,6-diaminopimelate ligase activity"/>
    <property type="evidence" value="ECO:0007669"/>
    <property type="project" value="UniProtKB-UniRule"/>
</dbReference>